<evidence type="ECO:0000256" key="1">
    <source>
        <dbReference type="ARBA" id="ARBA00022553"/>
    </source>
</evidence>
<sequence>MGSAPVRVVIADDDPDIRDLVMYKLTQAGFDVVAVSDGASALAAIESDPPRLAVLDVMMPGLSGVDVLRRLRENDVTREVRVVLLTARIRDSDVDAGFEAGADDYVAKPFSPRELVHRVNSVLARSG</sequence>
<dbReference type="InterPro" id="IPR011006">
    <property type="entry name" value="CheY-like_superfamily"/>
</dbReference>
<dbReference type="Pfam" id="PF00072">
    <property type="entry name" value="Response_reg"/>
    <property type="match status" value="1"/>
</dbReference>
<keyword evidence="5" id="KW-0804">Transcription</keyword>
<keyword evidence="10" id="KW-1185">Reference proteome</keyword>
<dbReference type="GO" id="GO:0005829">
    <property type="term" value="C:cytosol"/>
    <property type="evidence" value="ECO:0007669"/>
    <property type="project" value="TreeGrafter"/>
</dbReference>
<dbReference type="PANTHER" id="PTHR48111:SF1">
    <property type="entry name" value="TWO-COMPONENT RESPONSE REGULATOR ORR33"/>
    <property type="match status" value="1"/>
</dbReference>
<organism evidence="9 10">
    <name type="scientific">Actinophytocola xanthii</name>
    <dbReference type="NCBI Taxonomy" id="1912961"/>
    <lineage>
        <taxon>Bacteria</taxon>
        <taxon>Bacillati</taxon>
        <taxon>Actinomycetota</taxon>
        <taxon>Actinomycetes</taxon>
        <taxon>Pseudonocardiales</taxon>
        <taxon>Pseudonocardiaceae</taxon>
    </lineage>
</organism>
<evidence type="ECO:0000259" key="7">
    <source>
        <dbReference type="PROSITE" id="PS50110"/>
    </source>
</evidence>
<evidence type="ECO:0000256" key="6">
    <source>
        <dbReference type="PROSITE-ProRule" id="PRU00169"/>
    </source>
</evidence>
<evidence type="ECO:0000313" key="10">
    <source>
        <dbReference type="Proteomes" id="UP000185596"/>
    </source>
</evidence>
<keyword evidence="3" id="KW-0805">Transcription regulation</keyword>
<accession>A0A1Q8BZC9</accession>
<dbReference type="SMART" id="SM00448">
    <property type="entry name" value="REC"/>
    <property type="match status" value="1"/>
</dbReference>
<evidence type="ECO:0000256" key="2">
    <source>
        <dbReference type="ARBA" id="ARBA00023012"/>
    </source>
</evidence>
<reference evidence="9 10" key="1">
    <citation type="submission" date="2016-12" db="EMBL/GenBank/DDBJ databases">
        <title>The draft genome sequence of Actinophytocola sp. 11-183.</title>
        <authorList>
            <person name="Wang W."/>
            <person name="Yuan L."/>
        </authorList>
    </citation>
    <scope>NUCLEOTIDE SEQUENCE [LARGE SCALE GENOMIC DNA]</scope>
    <source>
        <strain evidence="9 10">11-183</strain>
    </source>
</reference>
<dbReference type="RefSeq" id="WP_075130200.1">
    <property type="nucleotide sequence ID" value="NZ_MSIE01000105.1"/>
</dbReference>
<dbReference type="Proteomes" id="UP000185596">
    <property type="component" value="Unassembled WGS sequence"/>
</dbReference>
<dbReference type="GO" id="GO:0000156">
    <property type="term" value="F:phosphorelay response regulator activity"/>
    <property type="evidence" value="ECO:0007669"/>
    <property type="project" value="TreeGrafter"/>
</dbReference>
<evidence type="ECO:0000313" key="8">
    <source>
        <dbReference type="EMBL" id="OLF07301.1"/>
    </source>
</evidence>
<dbReference type="STRING" id="1912961.BU204_35510"/>
<dbReference type="EMBL" id="MSIE01000105">
    <property type="protein sequence ID" value="OLF07453.1"/>
    <property type="molecule type" value="Genomic_DNA"/>
</dbReference>
<dbReference type="Gene3D" id="3.40.50.2300">
    <property type="match status" value="1"/>
</dbReference>
<evidence type="ECO:0000256" key="3">
    <source>
        <dbReference type="ARBA" id="ARBA00023015"/>
    </source>
</evidence>
<gene>
    <name evidence="9" type="ORF">BU204_35510</name>
    <name evidence="8" type="ORF">BU204_35750</name>
</gene>
<dbReference type="OrthoDB" id="3197131at2"/>
<dbReference type="InterPro" id="IPR039420">
    <property type="entry name" value="WalR-like"/>
</dbReference>
<dbReference type="GO" id="GO:0006355">
    <property type="term" value="P:regulation of DNA-templated transcription"/>
    <property type="evidence" value="ECO:0007669"/>
    <property type="project" value="TreeGrafter"/>
</dbReference>
<keyword evidence="4" id="KW-0238">DNA-binding</keyword>
<evidence type="ECO:0000313" key="9">
    <source>
        <dbReference type="EMBL" id="OLF07453.1"/>
    </source>
</evidence>
<feature type="domain" description="Response regulatory" evidence="7">
    <location>
        <begin position="7"/>
        <end position="123"/>
    </location>
</feature>
<keyword evidence="1 6" id="KW-0597">Phosphoprotein</keyword>
<dbReference type="PROSITE" id="PS50110">
    <property type="entry name" value="RESPONSE_REGULATORY"/>
    <property type="match status" value="1"/>
</dbReference>
<name>A0A1Q8BZC9_9PSEU</name>
<evidence type="ECO:0000256" key="5">
    <source>
        <dbReference type="ARBA" id="ARBA00023163"/>
    </source>
</evidence>
<dbReference type="SUPFAM" id="SSF52172">
    <property type="entry name" value="CheY-like"/>
    <property type="match status" value="1"/>
</dbReference>
<keyword evidence="2" id="KW-0902">Two-component regulatory system</keyword>
<dbReference type="GO" id="GO:0000976">
    <property type="term" value="F:transcription cis-regulatory region binding"/>
    <property type="evidence" value="ECO:0007669"/>
    <property type="project" value="TreeGrafter"/>
</dbReference>
<dbReference type="GO" id="GO:0032993">
    <property type="term" value="C:protein-DNA complex"/>
    <property type="evidence" value="ECO:0007669"/>
    <property type="project" value="TreeGrafter"/>
</dbReference>
<comment type="caution">
    <text evidence="9">The sequence shown here is derived from an EMBL/GenBank/DDBJ whole genome shotgun (WGS) entry which is preliminary data.</text>
</comment>
<dbReference type="AlphaFoldDB" id="A0A1Q8BZC9"/>
<evidence type="ECO:0000256" key="4">
    <source>
        <dbReference type="ARBA" id="ARBA00023125"/>
    </source>
</evidence>
<dbReference type="EMBL" id="MSIE01000107">
    <property type="protein sequence ID" value="OLF07301.1"/>
    <property type="molecule type" value="Genomic_DNA"/>
</dbReference>
<feature type="modified residue" description="4-aspartylphosphate" evidence="6">
    <location>
        <position position="56"/>
    </location>
</feature>
<protein>
    <submittedName>
        <fullName evidence="9">Response regulator</fullName>
    </submittedName>
</protein>
<dbReference type="PANTHER" id="PTHR48111">
    <property type="entry name" value="REGULATOR OF RPOS"/>
    <property type="match status" value="1"/>
</dbReference>
<proteinExistence type="predicted"/>
<dbReference type="InterPro" id="IPR001789">
    <property type="entry name" value="Sig_transdc_resp-reg_receiver"/>
</dbReference>